<dbReference type="FunFam" id="3.20.20.100:FF:000002">
    <property type="entry name" value="2,5-diketo-D-gluconic acid reductase A"/>
    <property type="match status" value="1"/>
</dbReference>
<dbReference type="InterPro" id="IPR036812">
    <property type="entry name" value="NAD(P)_OxRdtase_dom_sf"/>
</dbReference>
<dbReference type="GO" id="GO:0016616">
    <property type="term" value="F:oxidoreductase activity, acting on the CH-OH group of donors, NAD or NADP as acceptor"/>
    <property type="evidence" value="ECO:0007669"/>
    <property type="project" value="UniProtKB-ARBA"/>
</dbReference>
<keyword evidence="9" id="KW-1185">Reference proteome</keyword>
<evidence type="ECO:0000256" key="5">
    <source>
        <dbReference type="PIRSR" id="PIRSR000097-2"/>
    </source>
</evidence>
<dbReference type="CDD" id="cd19120">
    <property type="entry name" value="AKR_AKR3C2-3"/>
    <property type="match status" value="1"/>
</dbReference>
<dbReference type="EMBL" id="KV454213">
    <property type="protein sequence ID" value="ODQ57704.1"/>
    <property type="molecule type" value="Genomic_DNA"/>
</dbReference>
<sequence length="311" mass="35054">MTVSNIPTFTFPATGAKVPALGFGSGTAWKLRKRSRPEDQKHEPIEELIEGTKDAILAGFRHIDTAEAYSTHYEVGQGIKRSGVPRSQLFITDKYSPGSPGVLKSSGPYEALQNGLKTLELEYVDLYLLHTPRISPETVGITLEEAWLQVERLYKDGLAKNVGVSNFSVEHLERINKVATVIKPQVNQIEFHAYLQGQSPKILEFAKEHDILIEAYSPLAPLFRARPGPLDDILPELEKKYNKSESQILLRWVYQQGILPLTTSSKVERLVDALNIFTFELEQDDFEKITNIGKEKIARHFAADLYGKYDQ</sequence>
<dbReference type="Pfam" id="PF00248">
    <property type="entry name" value="Aldo_ket_red"/>
    <property type="match status" value="1"/>
</dbReference>
<dbReference type="InterPro" id="IPR023210">
    <property type="entry name" value="NADP_OxRdtase_dom"/>
</dbReference>
<keyword evidence="2" id="KW-0521">NADP</keyword>
<dbReference type="PANTHER" id="PTHR43827:SF3">
    <property type="entry name" value="NADP-DEPENDENT OXIDOREDUCTASE DOMAIN-CONTAINING PROTEIN"/>
    <property type="match status" value="1"/>
</dbReference>
<protein>
    <recommendedName>
        <fullName evidence="7">NADP-dependent oxidoreductase domain-containing protein</fullName>
    </recommendedName>
</protein>
<comment type="similarity">
    <text evidence="1">Belongs to the aldo/keto reductase family.</text>
</comment>
<organism evidence="8 9">
    <name type="scientific">Wickerhamomyces anomalus (strain ATCC 58044 / CBS 1984 / NCYC 433 / NRRL Y-366-8)</name>
    <name type="common">Yeast</name>
    <name type="synonym">Hansenula anomala</name>
    <dbReference type="NCBI Taxonomy" id="683960"/>
    <lineage>
        <taxon>Eukaryota</taxon>
        <taxon>Fungi</taxon>
        <taxon>Dikarya</taxon>
        <taxon>Ascomycota</taxon>
        <taxon>Saccharomycotina</taxon>
        <taxon>Saccharomycetes</taxon>
        <taxon>Phaffomycetales</taxon>
        <taxon>Wickerhamomycetaceae</taxon>
        <taxon>Wickerhamomyces</taxon>
    </lineage>
</organism>
<dbReference type="PROSITE" id="PS00062">
    <property type="entry name" value="ALDOKETO_REDUCTASE_2"/>
    <property type="match status" value="1"/>
</dbReference>
<dbReference type="STRING" id="683960.A0A1E3NX36"/>
<name>A0A1E3NX36_WICAA</name>
<accession>A0A1E3NX36</accession>
<dbReference type="Proteomes" id="UP000094112">
    <property type="component" value="Unassembled WGS sequence"/>
</dbReference>
<reference evidence="8 9" key="1">
    <citation type="journal article" date="2016" name="Proc. Natl. Acad. Sci. U.S.A.">
        <title>Comparative genomics of biotechnologically important yeasts.</title>
        <authorList>
            <person name="Riley R."/>
            <person name="Haridas S."/>
            <person name="Wolfe K.H."/>
            <person name="Lopes M.R."/>
            <person name="Hittinger C.T."/>
            <person name="Goeker M."/>
            <person name="Salamov A.A."/>
            <person name="Wisecaver J.H."/>
            <person name="Long T.M."/>
            <person name="Calvey C.H."/>
            <person name="Aerts A.L."/>
            <person name="Barry K.W."/>
            <person name="Choi C."/>
            <person name="Clum A."/>
            <person name="Coughlan A.Y."/>
            <person name="Deshpande S."/>
            <person name="Douglass A.P."/>
            <person name="Hanson S.J."/>
            <person name="Klenk H.-P."/>
            <person name="LaButti K.M."/>
            <person name="Lapidus A."/>
            <person name="Lindquist E.A."/>
            <person name="Lipzen A.M."/>
            <person name="Meier-Kolthoff J.P."/>
            <person name="Ohm R.A."/>
            <person name="Otillar R.P."/>
            <person name="Pangilinan J.L."/>
            <person name="Peng Y."/>
            <person name="Rokas A."/>
            <person name="Rosa C.A."/>
            <person name="Scheuner C."/>
            <person name="Sibirny A.A."/>
            <person name="Slot J.C."/>
            <person name="Stielow J.B."/>
            <person name="Sun H."/>
            <person name="Kurtzman C.P."/>
            <person name="Blackwell M."/>
            <person name="Grigoriev I.V."/>
            <person name="Jeffries T.W."/>
        </authorList>
    </citation>
    <scope>NUCLEOTIDE SEQUENCE [LARGE SCALE GENOMIC DNA]</scope>
    <source>
        <strain evidence="9">ATCC 58044 / CBS 1984 / NCYC 433 / NRRL Y-366-8</strain>
    </source>
</reference>
<dbReference type="PANTHER" id="PTHR43827">
    <property type="entry name" value="2,5-DIKETO-D-GLUCONIC ACID REDUCTASE"/>
    <property type="match status" value="1"/>
</dbReference>
<dbReference type="PIRSF" id="PIRSF000097">
    <property type="entry name" value="AKR"/>
    <property type="match status" value="1"/>
</dbReference>
<dbReference type="AlphaFoldDB" id="A0A1E3NX36"/>
<feature type="site" description="Lowers pKa of active site Tyr" evidence="6">
    <location>
        <position position="94"/>
    </location>
</feature>
<dbReference type="SUPFAM" id="SSF51430">
    <property type="entry name" value="NAD(P)-linked oxidoreductase"/>
    <property type="match status" value="1"/>
</dbReference>
<evidence type="ECO:0000259" key="7">
    <source>
        <dbReference type="Pfam" id="PF00248"/>
    </source>
</evidence>
<gene>
    <name evidence="8" type="ORF">WICANDRAFT_81031</name>
</gene>
<dbReference type="GeneID" id="30202411"/>
<evidence type="ECO:0000256" key="4">
    <source>
        <dbReference type="PIRSR" id="PIRSR000097-1"/>
    </source>
</evidence>
<proteinExistence type="inferred from homology"/>
<dbReference type="OrthoDB" id="416253at2759"/>
<dbReference type="GO" id="GO:0016652">
    <property type="term" value="F:oxidoreductase activity, acting on NAD(P)H as acceptor"/>
    <property type="evidence" value="ECO:0007669"/>
    <property type="project" value="InterPro"/>
</dbReference>
<feature type="domain" description="NADP-dependent oxidoreductase" evidence="7">
    <location>
        <begin position="46"/>
        <end position="292"/>
    </location>
</feature>
<evidence type="ECO:0000256" key="2">
    <source>
        <dbReference type="ARBA" id="ARBA00022857"/>
    </source>
</evidence>
<dbReference type="InterPro" id="IPR044494">
    <property type="entry name" value="AKR3C2/3"/>
</dbReference>
<dbReference type="InterPro" id="IPR018170">
    <property type="entry name" value="Aldo/ket_reductase_CS"/>
</dbReference>
<dbReference type="InterPro" id="IPR020471">
    <property type="entry name" value="AKR"/>
</dbReference>
<evidence type="ECO:0000313" key="8">
    <source>
        <dbReference type="EMBL" id="ODQ57704.1"/>
    </source>
</evidence>
<evidence type="ECO:0000256" key="6">
    <source>
        <dbReference type="PIRSR" id="PIRSR000097-3"/>
    </source>
</evidence>
<evidence type="ECO:0000256" key="1">
    <source>
        <dbReference type="ARBA" id="ARBA00007905"/>
    </source>
</evidence>
<evidence type="ECO:0000313" key="9">
    <source>
        <dbReference type="Proteomes" id="UP000094112"/>
    </source>
</evidence>
<feature type="binding site" evidence="5">
    <location>
        <position position="130"/>
    </location>
    <ligand>
        <name>substrate</name>
    </ligand>
</feature>
<keyword evidence="3" id="KW-0560">Oxidoreductase</keyword>
<evidence type="ECO:0000256" key="3">
    <source>
        <dbReference type="ARBA" id="ARBA00023002"/>
    </source>
</evidence>
<dbReference type="PRINTS" id="PR00069">
    <property type="entry name" value="ALDKETRDTASE"/>
</dbReference>
<dbReference type="Gene3D" id="3.20.20.100">
    <property type="entry name" value="NADP-dependent oxidoreductase domain"/>
    <property type="match status" value="1"/>
</dbReference>
<feature type="active site" description="Proton donor" evidence="4">
    <location>
        <position position="69"/>
    </location>
</feature>
<dbReference type="RefSeq" id="XP_019036911.1">
    <property type="nucleotide sequence ID" value="XM_019185165.1"/>
</dbReference>